<dbReference type="Proteomes" id="UP000050741">
    <property type="component" value="Unassembled WGS sequence"/>
</dbReference>
<reference evidence="1" key="1">
    <citation type="submission" date="2014-05" db="EMBL/GenBank/DDBJ databases">
        <title>The genome and life-stage specific transcriptomes of Globodera pallida elucidate key aspects of plant parasitism by a cyst nematode.</title>
        <authorList>
            <person name="Cotton J.A."/>
            <person name="Lilley C.J."/>
            <person name="Jones L.M."/>
            <person name="Kikuchi T."/>
            <person name="Reid A.J."/>
            <person name="Thorpe P."/>
            <person name="Tsai I.J."/>
            <person name="Beasley H."/>
            <person name="Blok V."/>
            <person name="Cock P.J.A."/>
            <person name="Van den Akker S.E."/>
            <person name="Holroyd N."/>
            <person name="Hunt M."/>
            <person name="Mantelin S."/>
            <person name="Naghra H."/>
            <person name="Pain A."/>
            <person name="Palomares-Rius J.E."/>
            <person name="Zarowiecki M."/>
            <person name="Berriman M."/>
            <person name="Jones J.T."/>
            <person name="Urwin P.E."/>
        </authorList>
    </citation>
    <scope>NUCLEOTIDE SEQUENCE [LARGE SCALE GENOMIC DNA]</scope>
    <source>
        <strain evidence="1">Lindley</strain>
    </source>
</reference>
<accession>A0A183CE57</accession>
<proteinExistence type="predicted"/>
<protein>
    <submittedName>
        <fullName evidence="2">DUF4242 domain-containing protein</fullName>
    </submittedName>
</protein>
<evidence type="ECO:0000313" key="2">
    <source>
        <dbReference type="WBParaSite" id="GPLIN_001116100"/>
    </source>
</evidence>
<name>A0A183CE57_GLOPA</name>
<organism evidence="1 2">
    <name type="scientific">Globodera pallida</name>
    <name type="common">Potato cyst nematode worm</name>
    <name type="synonym">Heterodera pallida</name>
    <dbReference type="NCBI Taxonomy" id="36090"/>
    <lineage>
        <taxon>Eukaryota</taxon>
        <taxon>Metazoa</taxon>
        <taxon>Ecdysozoa</taxon>
        <taxon>Nematoda</taxon>
        <taxon>Chromadorea</taxon>
        <taxon>Rhabditida</taxon>
        <taxon>Tylenchina</taxon>
        <taxon>Tylenchomorpha</taxon>
        <taxon>Tylenchoidea</taxon>
        <taxon>Heteroderidae</taxon>
        <taxon>Heteroderinae</taxon>
        <taxon>Globodera</taxon>
    </lineage>
</organism>
<keyword evidence="1" id="KW-1185">Reference proteome</keyword>
<sequence length="66" mass="7293">MGMSKNFYFDNLLLCSETVEEAVSAVGIARQVMVKAGMRLREFVAANPDILRGFPPGYPLAYFVCS</sequence>
<reference evidence="2" key="2">
    <citation type="submission" date="2016-06" db="UniProtKB">
        <authorList>
            <consortium name="WormBaseParasite"/>
        </authorList>
    </citation>
    <scope>IDENTIFICATION</scope>
</reference>
<dbReference type="AlphaFoldDB" id="A0A183CE57"/>
<dbReference type="WBParaSite" id="GPLIN_001116100">
    <property type="protein sequence ID" value="GPLIN_001116100"/>
    <property type="gene ID" value="GPLIN_001116100"/>
</dbReference>
<evidence type="ECO:0000313" key="1">
    <source>
        <dbReference type="Proteomes" id="UP000050741"/>
    </source>
</evidence>